<gene>
    <name evidence="2" type="ORF">VTL71DRAFT_4796</name>
</gene>
<feature type="chain" id="PRO_5046263617" evidence="1">
    <location>
        <begin position="21"/>
        <end position="184"/>
    </location>
</feature>
<name>A0ABR4C3M6_9HELO</name>
<keyword evidence="3" id="KW-1185">Reference proteome</keyword>
<evidence type="ECO:0000313" key="3">
    <source>
        <dbReference type="Proteomes" id="UP001595075"/>
    </source>
</evidence>
<accession>A0ABR4C3M6</accession>
<feature type="signal peptide" evidence="1">
    <location>
        <begin position="1"/>
        <end position="20"/>
    </location>
</feature>
<reference evidence="2 3" key="1">
    <citation type="journal article" date="2024" name="Commun. Biol.">
        <title>Comparative genomic analysis of thermophilic fungi reveals convergent evolutionary adaptations and gene losses.</title>
        <authorList>
            <person name="Steindorff A.S."/>
            <person name="Aguilar-Pontes M.V."/>
            <person name="Robinson A.J."/>
            <person name="Andreopoulos B."/>
            <person name="LaButti K."/>
            <person name="Kuo A."/>
            <person name="Mondo S."/>
            <person name="Riley R."/>
            <person name="Otillar R."/>
            <person name="Haridas S."/>
            <person name="Lipzen A."/>
            <person name="Grimwood J."/>
            <person name="Schmutz J."/>
            <person name="Clum A."/>
            <person name="Reid I.D."/>
            <person name="Moisan M.C."/>
            <person name="Butler G."/>
            <person name="Nguyen T.T.M."/>
            <person name="Dewar K."/>
            <person name="Conant G."/>
            <person name="Drula E."/>
            <person name="Henrissat B."/>
            <person name="Hansel C."/>
            <person name="Singer S."/>
            <person name="Hutchinson M.I."/>
            <person name="de Vries R.P."/>
            <person name="Natvig D.O."/>
            <person name="Powell A.J."/>
            <person name="Tsang A."/>
            <person name="Grigoriev I.V."/>
        </authorList>
    </citation>
    <scope>NUCLEOTIDE SEQUENCE [LARGE SCALE GENOMIC DNA]</scope>
    <source>
        <strain evidence="2 3">CBS 494.80</strain>
    </source>
</reference>
<organism evidence="2 3">
    <name type="scientific">Oculimacula yallundae</name>
    <dbReference type="NCBI Taxonomy" id="86028"/>
    <lineage>
        <taxon>Eukaryota</taxon>
        <taxon>Fungi</taxon>
        <taxon>Dikarya</taxon>
        <taxon>Ascomycota</taxon>
        <taxon>Pezizomycotina</taxon>
        <taxon>Leotiomycetes</taxon>
        <taxon>Helotiales</taxon>
        <taxon>Ploettnerulaceae</taxon>
        <taxon>Oculimacula</taxon>
    </lineage>
</organism>
<comment type="caution">
    <text evidence="2">The sequence shown here is derived from an EMBL/GenBank/DDBJ whole genome shotgun (WGS) entry which is preliminary data.</text>
</comment>
<keyword evidence="1" id="KW-0732">Signal</keyword>
<proteinExistence type="predicted"/>
<dbReference type="EMBL" id="JAZHXI010000014">
    <property type="protein sequence ID" value="KAL2064302.1"/>
    <property type="molecule type" value="Genomic_DNA"/>
</dbReference>
<protein>
    <submittedName>
        <fullName evidence="2">Uncharacterized protein</fullName>
    </submittedName>
</protein>
<sequence length="184" mass="19640">MQFKSLLVAVGFAAVTTAVAIPEPQLETRAVSAPFKIQRFTPLANFNPAVVGTWSNNQYTNISTVNKYLDYDGVTAETAFFWTLSTEGLLRGSPSATASGLAARNQQDYGITFTPITFGGVGEVAKVTVGPAPLFEVKFQSVNEGLPVGPWTTLGQVDKKVFLGKTGAITQTVRFRAIGYTAPV</sequence>
<evidence type="ECO:0000313" key="2">
    <source>
        <dbReference type="EMBL" id="KAL2064302.1"/>
    </source>
</evidence>
<dbReference type="Proteomes" id="UP001595075">
    <property type="component" value="Unassembled WGS sequence"/>
</dbReference>
<evidence type="ECO:0000256" key="1">
    <source>
        <dbReference type="SAM" id="SignalP"/>
    </source>
</evidence>